<keyword evidence="2" id="KW-1185">Reference proteome</keyword>
<name>A0A380C1W3_SPOPA</name>
<gene>
    <name evidence="1" type="ORF">NCTC4822_02082</name>
</gene>
<accession>A0A380C1W3</accession>
<dbReference type="AlphaFoldDB" id="A0A380C1W3"/>
<dbReference type="EMBL" id="UGYZ01000002">
    <property type="protein sequence ID" value="SUJ11155.1"/>
    <property type="molecule type" value="Genomic_DNA"/>
</dbReference>
<reference evidence="1 2" key="1">
    <citation type="submission" date="2018-06" db="EMBL/GenBank/DDBJ databases">
        <authorList>
            <consortium name="Pathogen Informatics"/>
            <person name="Doyle S."/>
        </authorList>
    </citation>
    <scope>NUCLEOTIDE SEQUENCE [LARGE SCALE GENOMIC DNA]</scope>
    <source>
        <strain evidence="2">ATCC 11859 / DSM 33 / NCIB 8841 / NCTC 4822</strain>
    </source>
</reference>
<dbReference type="Proteomes" id="UP000254519">
    <property type="component" value="Unassembled WGS sequence"/>
</dbReference>
<protein>
    <submittedName>
        <fullName evidence="1">Uncharacterized protein</fullName>
    </submittedName>
</protein>
<dbReference type="RefSeq" id="WP_166739476.1">
    <property type="nucleotide sequence ID" value="NZ_CP038012.1"/>
</dbReference>
<proteinExistence type="predicted"/>
<evidence type="ECO:0000313" key="2">
    <source>
        <dbReference type="Proteomes" id="UP000254519"/>
    </source>
</evidence>
<sequence length="216" mass="25291">MMDKKEKQLVDYYYGKFSERSFDEKDLYGFLMVVREHSRDQQVIRDLTDFIVHRENSTGYAKAYLDECKEIINNLGKTKVRRKIEHLFSFKDIRNGFNRLFQELGLERLPVEIMNDFLICIISLLQGIKILSGNKKVGHLSFAASSKELFLMGNMTIKNQGRTMPITFPVLSVKNIYEEINPQDSQDTPYLFDHEMMEVINVNRQLAITFPEMATK</sequence>
<evidence type="ECO:0000313" key="1">
    <source>
        <dbReference type="EMBL" id="SUJ11155.1"/>
    </source>
</evidence>
<organism evidence="1 2">
    <name type="scientific">Sporosarcina pasteurii</name>
    <name type="common">Bacillus pasteurii</name>
    <dbReference type="NCBI Taxonomy" id="1474"/>
    <lineage>
        <taxon>Bacteria</taxon>
        <taxon>Bacillati</taxon>
        <taxon>Bacillota</taxon>
        <taxon>Bacilli</taxon>
        <taxon>Bacillales</taxon>
        <taxon>Caryophanaceae</taxon>
        <taxon>Sporosarcina</taxon>
    </lineage>
</organism>